<feature type="transmembrane region" description="Helical" evidence="1">
    <location>
        <begin position="152"/>
        <end position="170"/>
    </location>
</feature>
<feature type="transmembrane region" description="Helical" evidence="1">
    <location>
        <begin position="261"/>
        <end position="284"/>
    </location>
</feature>
<proteinExistence type="predicted"/>
<dbReference type="GO" id="GO:0016020">
    <property type="term" value="C:membrane"/>
    <property type="evidence" value="ECO:0007669"/>
    <property type="project" value="TreeGrafter"/>
</dbReference>
<keyword evidence="1" id="KW-1133">Transmembrane helix</keyword>
<gene>
    <name evidence="2" type="ORF">ECRASSUSDP1_LOCUS8707</name>
</gene>
<feature type="transmembrane region" description="Helical" evidence="1">
    <location>
        <begin position="291"/>
        <end position="312"/>
    </location>
</feature>
<comment type="caution">
    <text evidence="2">The sequence shown here is derived from an EMBL/GenBank/DDBJ whole genome shotgun (WGS) entry which is preliminary data.</text>
</comment>
<feature type="transmembrane region" description="Helical" evidence="1">
    <location>
        <begin position="124"/>
        <end position="145"/>
    </location>
</feature>
<keyword evidence="1" id="KW-0472">Membrane</keyword>
<keyword evidence="1" id="KW-0812">Transmembrane</keyword>
<accession>A0AAD1UEQ9</accession>
<evidence type="ECO:0008006" key="4">
    <source>
        <dbReference type="Google" id="ProtNLM"/>
    </source>
</evidence>
<feature type="transmembrane region" description="Helical" evidence="1">
    <location>
        <begin position="35"/>
        <end position="55"/>
    </location>
</feature>
<dbReference type="PANTHER" id="PTHR22911">
    <property type="entry name" value="ACYL-MALONYL CONDENSING ENZYME-RELATED"/>
    <property type="match status" value="1"/>
</dbReference>
<evidence type="ECO:0000313" key="2">
    <source>
        <dbReference type="EMBL" id="CAI2367424.1"/>
    </source>
</evidence>
<dbReference type="PANTHER" id="PTHR22911:SF76">
    <property type="entry name" value="EAMA DOMAIN-CONTAINING PROTEIN"/>
    <property type="match status" value="1"/>
</dbReference>
<organism evidence="2 3">
    <name type="scientific">Euplotes crassus</name>
    <dbReference type="NCBI Taxonomy" id="5936"/>
    <lineage>
        <taxon>Eukaryota</taxon>
        <taxon>Sar</taxon>
        <taxon>Alveolata</taxon>
        <taxon>Ciliophora</taxon>
        <taxon>Intramacronucleata</taxon>
        <taxon>Spirotrichea</taxon>
        <taxon>Hypotrichia</taxon>
        <taxon>Euplotida</taxon>
        <taxon>Euplotidae</taxon>
        <taxon>Moneuplotes</taxon>
    </lineage>
</organism>
<protein>
    <recommendedName>
        <fullName evidence="4">EamA domain-containing protein</fullName>
    </recommendedName>
</protein>
<feature type="transmembrane region" description="Helical" evidence="1">
    <location>
        <begin position="94"/>
        <end position="118"/>
    </location>
</feature>
<dbReference type="EMBL" id="CAMPGE010008527">
    <property type="protein sequence ID" value="CAI2367424.1"/>
    <property type="molecule type" value="Genomic_DNA"/>
</dbReference>
<dbReference type="Proteomes" id="UP001295684">
    <property type="component" value="Unassembled WGS sequence"/>
</dbReference>
<feature type="transmembrane region" description="Helical" evidence="1">
    <location>
        <begin position="318"/>
        <end position="339"/>
    </location>
</feature>
<evidence type="ECO:0000313" key="3">
    <source>
        <dbReference type="Proteomes" id="UP001295684"/>
    </source>
</evidence>
<feature type="transmembrane region" description="Helical" evidence="1">
    <location>
        <begin position="182"/>
        <end position="203"/>
    </location>
</feature>
<reference evidence="2" key="1">
    <citation type="submission" date="2023-07" db="EMBL/GenBank/DDBJ databases">
        <authorList>
            <consortium name="AG Swart"/>
            <person name="Singh M."/>
            <person name="Singh A."/>
            <person name="Seah K."/>
            <person name="Emmerich C."/>
        </authorList>
    </citation>
    <scope>NUCLEOTIDE SEQUENCE</scope>
    <source>
        <strain evidence="2">DP1</strain>
    </source>
</reference>
<sequence>MSFIHSQHLSFSMERSHQKHSFSTSAEKKSPIKGIILAVVSIICSSSMLPCVNMYKGVSVSMIGVWRNQLSCIYCIPITWYLIKRLPKIDKRVFTWATVAEIVAAATLFCTASALFLMSSRYTLYSHTMVLANSGGVFLIIISIFRLLPVNRFEIMGTIVVVGGIISLINDSQSTKAEGGTNILLGDTLALLSMPCYTMAYFFNARAIQKLPSLVVFHCFSVVQLILFLLYVLIFSNISMGVLLSTDPVNGLLGWSDPQCFLLSTLLVGPVCGVIGLGCYVFLLDFFPPHIVNGMFLMEPFTGQLIGCILGQDGWPTAFTYIGATFVTLGLGLTIVGNINKDSPEEDNLKVDLEVELSENSLL</sequence>
<keyword evidence="3" id="KW-1185">Reference proteome</keyword>
<name>A0AAD1UEQ9_EUPCR</name>
<feature type="transmembrane region" description="Helical" evidence="1">
    <location>
        <begin position="215"/>
        <end position="241"/>
    </location>
</feature>
<evidence type="ECO:0000256" key="1">
    <source>
        <dbReference type="SAM" id="Phobius"/>
    </source>
</evidence>
<feature type="transmembrane region" description="Helical" evidence="1">
    <location>
        <begin position="61"/>
        <end position="82"/>
    </location>
</feature>
<dbReference type="AlphaFoldDB" id="A0AAD1UEQ9"/>